<dbReference type="PROSITE" id="PS01031">
    <property type="entry name" value="SHSP"/>
    <property type="match status" value="1"/>
</dbReference>
<dbReference type="CDD" id="cd06464">
    <property type="entry name" value="ACD_sHsps-like"/>
    <property type="match status" value="1"/>
</dbReference>
<protein>
    <submittedName>
        <fullName evidence="4 5">Heat-shock protein Hsp20</fullName>
    </submittedName>
</protein>
<proteinExistence type="inferred from homology"/>
<evidence type="ECO:0000256" key="2">
    <source>
        <dbReference type="RuleBase" id="RU003616"/>
    </source>
</evidence>
<dbReference type="EMBL" id="MPNX01000002">
    <property type="protein sequence ID" value="OOY35975.1"/>
    <property type="molecule type" value="Genomic_DNA"/>
</dbReference>
<feature type="domain" description="SHSP" evidence="3">
    <location>
        <begin position="32"/>
        <end position="143"/>
    </location>
</feature>
<keyword evidence="6" id="KW-1185">Reference proteome</keyword>
<dbReference type="Proteomes" id="UP000190962">
    <property type="component" value="Unassembled WGS sequence"/>
</dbReference>
<dbReference type="PATRIC" id="fig|2340.3.peg.777"/>
<dbReference type="Pfam" id="PF00011">
    <property type="entry name" value="HSP20"/>
    <property type="match status" value="1"/>
</dbReference>
<evidence type="ECO:0000259" key="3">
    <source>
        <dbReference type="PROSITE" id="PS01031"/>
    </source>
</evidence>
<gene>
    <name evidence="5" type="ORF">BOV88_02760</name>
    <name evidence="4" type="ORF">JV46_21780</name>
</gene>
<evidence type="ECO:0000313" key="7">
    <source>
        <dbReference type="Proteomes" id="UP000190962"/>
    </source>
</evidence>
<dbReference type="Proteomes" id="UP000030856">
    <property type="component" value="Unassembled WGS sequence"/>
</dbReference>
<dbReference type="EMBL" id="JRAA01000001">
    <property type="protein sequence ID" value="KHF26267.1"/>
    <property type="molecule type" value="Genomic_DNA"/>
</dbReference>
<evidence type="ECO:0000256" key="1">
    <source>
        <dbReference type="PROSITE-ProRule" id="PRU00285"/>
    </source>
</evidence>
<comment type="similarity">
    <text evidence="1 2">Belongs to the small heat shock protein (HSP20) family.</text>
</comment>
<name>A0A0B0HC81_SOVGS</name>
<evidence type="ECO:0000313" key="6">
    <source>
        <dbReference type="Proteomes" id="UP000030856"/>
    </source>
</evidence>
<dbReference type="Gene3D" id="2.60.40.790">
    <property type="match status" value="1"/>
</dbReference>
<reference evidence="4 6" key="1">
    <citation type="journal article" date="2014" name="BMC Genomics">
        <title>The genome of the intracellular bacterium of the coastal bivalve, Solemya velum: a blueprint for thriving in and out of symbiosis.</title>
        <authorList>
            <person name="Dmytrenko O."/>
            <person name="Russell S.L."/>
            <person name="Loo W.T."/>
            <person name="Fontanez K.M."/>
            <person name="Liao L."/>
            <person name="Roeselers G."/>
            <person name="Sharma R."/>
            <person name="Stewart F.J."/>
            <person name="Newton I.L."/>
            <person name="Woyke T."/>
            <person name="Wu D."/>
            <person name="Lang J.M."/>
            <person name="Eisen J.A."/>
            <person name="Cavanaugh C.M."/>
        </authorList>
    </citation>
    <scope>NUCLEOTIDE SEQUENCE [LARGE SCALE GENOMIC DNA]</scope>
    <source>
        <strain evidence="4 6">WH</strain>
    </source>
</reference>
<evidence type="ECO:0000313" key="4">
    <source>
        <dbReference type="EMBL" id="KHF26267.1"/>
    </source>
</evidence>
<dbReference type="AlphaFoldDB" id="A0A0B0HC81"/>
<organism evidence="4 6">
    <name type="scientific">Solemya velum gill symbiont</name>
    <dbReference type="NCBI Taxonomy" id="2340"/>
    <lineage>
        <taxon>Bacteria</taxon>
        <taxon>Pseudomonadati</taxon>
        <taxon>Pseudomonadota</taxon>
        <taxon>Gammaproteobacteria</taxon>
        <taxon>sulfur-oxidizing symbionts</taxon>
    </lineage>
</organism>
<dbReference type="RefSeq" id="WP_043116010.1">
    <property type="nucleotide sequence ID" value="NZ_JRAA01000001.1"/>
</dbReference>
<evidence type="ECO:0000313" key="5">
    <source>
        <dbReference type="EMBL" id="OOY35975.1"/>
    </source>
</evidence>
<dbReference type="InterPro" id="IPR031107">
    <property type="entry name" value="Small_HSP"/>
</dbReference>
<dbReference type="PANTHER" id="PTHR11527">
    <property type="entry name" value="HEAT-SHOCK PROTEIN 20 FAMILY MEMBER"/>
    <property type="match status" value="1"/>
</dbReference>
<dbReference type="SUPFAM" id="SSF49764">
    <property type="entry name" value="HSP20-like chaperones"/>
    <property type="match status" value="1"/>
</dbReference>
<dbReference type="eggNOG" id="COG0071">
    <property type="taxonomic scope" value="Bacteria"/>
</dbReference>
<sequence length="143" mass="16092">MAIMTRDPWSLLDQWNRELNQLPSRGDDTSRVEGSDWTPAVDIKEEDDRFVLHADIPGVSADEIELSMDQNVLTIKGERKHESTESGQGFKRVERSHGIFARRFALPEGVDAEHISASSKDGVLEVVIPKQEPQSPRRISVQS</sequence>
<dbReference type="InterPro" id="IPR008978">
    <property type="entry name" value="HSP20-like_chaperone"/>
</dbReference>
<dbReference type="InterPro" id="IPR002068">
    <property type="entry name" value="A-crystallin/Hsp20_dom"/>
</dbReference>
<dbReference type="OrthoDB" id="9792695at2"/>
<accession>A0A0B0HC81</accession>
<reference evidence="5 7" key="2">
    <citation type="submission" date="2016-11" db="EMBL/GenBank/DDBJ databases">
        <title>Mixed transmission modes and dynamic genome evolution in an obligate animal-bacterial symbiosis.</title>
        <authorList>
            <person name="Russell S.L."/>
            <person name="Corbett-Detig R.B."/>
            <person name="Cavanaugh C.M."/>
        </authorList>
    </citation>
    <scope>NUCLEOTIDE SEQUENCE [LARGE SCALE GENOMIC DNA]</scope>
    <source>
        <strain evidence="5">MA-KB16</strain>
    </source>
</reference>
<dbReference type="GeneID" id="86991196"/>
<dbReference type="STRING" id="2340.JV46_21780"/>
<comment type="caution">
    <text evidence="4">The sequence shown here is derived from an EMBL/GenBank/DDBJ whole genome shotgun (WGS) entry which is preliminary data.</text>
</comment>
<keyword evidence="4" id="KW-0346">Stress response</keyword>